<proteinExistence type="predicted"/>
<keyword evidence="2" id="KW-0732">Signal</keyword>
<keyword evidence="4" id="KW-1185">Reference proteome</keyword>
<feature type="compositionally biased region" description="Basic and acidic residues" evidence="1">
    <location>
        <begin position="35"/>
        <end position="47"/>
    </location>
</feature>
<evidence type="ECO:0000313" key="3">
    <source>
        <dbReference type="EMBL" id="MDR6242021.1"/>
    </source>
</evidence>
<evidence type="ECO:0000256" key="1">
    <source>
        <dbReference type="SAM" id="MobiDB-lite"/>
    </source>
</evidence>
<feature type="chain" id="PRO_5042158204" evidence="2">
    <location>
        <begin position="24"/>
        <end position="76"/>
    </location>
</feature>
<organism evidence="3 4">
    <name type="scientific">Aureibacter tunicatorum</name>
    <dbReference type="NCBI Taxonomy" id="866807"/>
    <lineage>
        <taxon>Bacteria</taxon>
        <taxon>Pseudomonadati</taxon>
        <taxon>Bacteroidota</taxon>
        <taxon>Cytophagia</taxon>
        <taxon>Cytophagales</taxon>
        <taxon>Persicobacteraceae</taxon>
        <taxon>Aureibacter</taxon>
    </lineage>
</organism>
<dbReference type="RefSeq" id="WP_309943321.1">
    <property type="nucleotide sequence ID" value="NZ_AP025307.1"/>
</dbReference>
<gene>
    <name evidence="3" type="ORF">HNQ88_005108</name>
</gene>
<sequence length="76" mass="9032">MIRLCKMILCFVFSFWLTNGLFAKTSKQVEPNKQITEKERKQKEKLEKETKALEKIESIKENRKKKPLADKSKESE</sequence>
<feature type="region of interest" description="Disordered" evidence="1">
    <location>
        <begin position="28"/>
        <end position="47"/>
    </location>
</feature>
<evidence type="ECO:0000313" key="4">
    <source>
        <dbReference type="Proteomes" id="UP001185092"/>
    </source>
</evidence>
<feature type="signal peptide" evidence="2">
    <location>
        <begin position="1"/>
        <end position="23"/>
    </location>
</feature>
<accession>A0AAE4BUQ7</accession>
<reference evidence="3" key="1">
    <citation type="submission" date="2023-07" db="EMBL/GenBank/DDBJ databases">
        <title>Genomic Encyclopedia of Type Strains, Phase IV (KMG-IV): sequencing the most valuable type-strain genomes for metagenomic binning, comparative biology and taxonomic classification.</title>
        <authorList>
            <person name="Goeker M."/>
        </authorList>
    </citation>
    <scope>NUCLEOTIDE SEQUENCE</scope>
    <source>
        <strain evidence="3">DSM 26174</strain>
    </source>
</reference>
<name>A0AAE4BUQ7_9BACT</name>
<dbReference type="Proteomes" id="UP001185092">
    <property type="component" value="Unassembled WGS sequence"/>
</dbReference>
<dbReference type="EMBL" id="JAVDQD010000016">
    <property type="protein sequence ID" value="MDR6242021.1"/>
    <property type="molecule type" value="Genomic_DNA"/>
</dbReference>
<evidence type="ECO:0000256" key="2">
    <source>
        <dbReference type="SAM" id="SignalP"/>
    </source>
</evidence>
<dbReference type="AlphaFoldDB" id="A0AAE4BUQ7"/>
<comment type="caution">
    <text evidence="3">The sequence shown here is derived from an EMBL/GenBank/DDBJ whole genome shotgun (WGS) entry which is preliminary data.</text>
</comment>
<protein>
    <submittedName>
        <fullName evidence="3">Uncharacterized protein</fullName>
    </submittedName>
</protein>